<dbReference type="PANTHER" id="PTHR30543">
    <property type="entry name" value="CHROMATE REDUCTASE"/>
    <property type="match status" value="1"/>
</dbReference>
<evidence type="ECO:0000313" key="5">
    <source>
        <dbReference type="Proteomes" id="UP000595095"/>
    </source>
</evidence>
<dbReference type="InterPro" id="IPR029039">
    <property type="entry name" value="Flavoprotein-like_sf"/>
</dbReference>
<dbReference type="Pfam" id="PF03358">
    <property type="entry name" value="FMN_red"/>
    <property type="match status" value="1"/>
</dbReference>
<feature type="domain" description="NADPH-dependent FMN reductase-like" evidence="3">
    <location>
        <begin position="2"/>
        <end position="154"/>
    </location>
</feature>
<evidence type="ECO:0000256" key="2">
    <source>
        <dbReference type="ARBA" id="ARBA00022643"/>
    </source>
</evidence>
<organism evidence="4 5">
    <name type="scientific">Salinimonas marina</name>
    <dbReference type="NCBI Taxonomy" id="2785918"/>
    <lineage>
        <taxon>Bacteria</taxon>
        <taxon>Pseudomonadati</taxon>
        <taxon>Pseudomonadota</taxon>
        <taxon>Gammaproteobacteria</taxon>
        <taxon>Alteromonadales</taxon>
        <taxon>Alteromonadaceae</taxon>
        <taxon>Alteromonas/Salinimonas group</taxon>
        <taxon>Salinimonas</taxon>
    </lineage>
</organism>
<keyword evidence="5" id="KW-1185">Reference proteome</keyword>
<gene>
    <name evidence="4" type="ORF">IT774_11895</name>
</gene>
<dbReference type="InterPro" id="IPR050712">
    <property type="entry name" value="NAD(P)H-dep_reductase"/>
</dbReference>
<dbReference type="GO" id="GO:0016491">
    <property type="term" value="F:oxidoreductase activity"/>
    <property type="evidence" value="ECO:0007669"/>
    <property type="project" value="InterPro"/>
</dbReference>
<evidence type="ECO:0000313" key="4">
    <source>
        <dbReference type="EMBL" id="QPG04866.1"/>
    </source>
</evidence>
<dbReference type="Gene3D" id="3.40.50.360">
    <property type="match status" value="1"/>
</dbReference>
<keyword evidence="2" id="KW-0288">FMN</keyword>
<accession>A0A7S9HC33</accession>
<dbReference type="KEGG" id="smaa:IT774_11895"/>
<sequence length="191" mass="20446">MPKLLAFCGSTRRQSFNQAILNVAVQGAEEAGAQVTVVSLADYAMPIFNQDEEAEQGIPERAQAFKELMVSHDGFLIASPEYNSSYPALLKNALDWASRAAEGEPMMQAYRGKTAGIMAASAGGLGGLRVLVALRMLLENVGVLVHPNQKAIAKVDTLLNERGEIDNEKTIKQLKKLGADTTKLCASIQAG</sequence>
<dbReference type="GO" id="GO:0005829">
    <property type="term" value="C:cytosol"/>
    <property type="evidence" value="ECO:0007669"/>
    <property type="project" value="TreeGrafter"/>
</dbReference>
<dbReference type="PANTHER" id="PTHR30543:SF21">
    <property type="entry name" value="NAD(P)H-DEPENDENT FMN REDUCTASE LOT6"/>
    <property type="match status" value="1"/>
</dbReference>
<dbReference type="InterPro" id="IPR005025">
    <property type="entry name" value="FMN_Rdtase-like_dom"/>
</dbReference>
<evidence type="ECO:0000256" key="1">
    <source>
        <dbReference type="ARBA" id="ARBA00001917"/>
    </source>
</evidence>
<dbReference type="GO" id="GO:0010181">
    <property type="term" value="F:FMN binding"/>
    <property type="evidence" value="ECO:0007669"/>
    <property type="project" value="TreeGrafter"/>
</dbReference>
<comment type="cofactor">
    <cofactor evidence="1">
        <name>FMN</name>
        <dbReference type="ChEBI" id="CHEBI:58210"/>
    </cofactor>
</comment>
<reference evidence="4 5" key="1">
    <citation type="submission" date="2020-11" db="EMBL/GenBank/DDBJ databases">
        <title>Complete genome sequence for Salinimonas sp. strain G2-b.</title>
        <authorList>
            <person name="Park S.-J."/>
        </authorList>
    </citation>
    <scope>NUCLEOTIDE SEQUENCE [LARGE SCALE GENOMIC DNA]</scope>
    <source>
        <strain evidence="4 5">G2-b</strain>
    </source>
</reference>
<proteinExistence type="predicted"/>
<name>A0A7S9HC33_9ALTE</name>
<dbReference type="RefSeq" id="WP_195809958.1">
    <property type="nucleotide sequence ID" value="NZ_CP064795.1"/>
</dbReference>
<dbReference type="Proteomes" id="UP000595095">
    <property type="component" value="Chromosome"/>
</dbReference>
<dbReference type="EMBL" id="CP064795">
    <property type="protein sequence ID" value="QPG04866.1"/>
    <property type="molecule type" value="Genomic_DNA"/>
</dbReference>
<dbReference type="SUPFAM" id="SSF52218">
    <property type="entry name" value="Flavoproteins"/>
    <property type="match status" value="1"/>
</dbReference>
<keyword evidence="2" id="KW-0285">Flavoprotein</keyword>
<protein>
    <submittedName>
        <fullName evidence="4">NAD(P)H-dependent oxidoreductase</fullName>
    </submittedName>
</protein>
<dbReference type="AlphaFoldDB" id="A0A7S9HC33"/>
<evidence type="ECO:0000259" key="3">
    <source>
        <dbReference type="Pfam" id="PF03358"/>
    </source>
</evidence>